<sequence length="53" mass="6151">MNMNRTEILRLEREKVLSNLAAENGSRTKLLIMLMDIDDEIEEIAENKLKAAY</sequence>
<dbReference type="EMBL" id="OMOF01000191">
    <property type="protein sequence ID" value="SPF42988.1"/>
    <property type="molecule type" value="Genomic_DNA"/>
</dbReference>
<evidence type="ECO:0000313" key="1">
    <source>
        <dbReference type="EMBL" id="SPF42988.1"/>
    </source>
</evidence>
<gene>
    <name evidence="1" type="ORF">SBF1_2700008</name>
</gene>
<dbReference type="AlphaFoldDB" id="A0A2U3KTK5"/>
<name>A0A2U3KTK5_9FIRM</name>
<proteinExistence type="predicted"/>
<evidence type="ECO:0000313" key="2">
    <source>
        <dbReference type="Proteomes" id="UP000238916"/>
    </source>
</evidence>
<reference evidence="2" key="1">
    <citation type="submission" date="2018-02" db="EMBL/GenBank/DDBJ databases">
        <authorList>
            <person name="Hausmann B."/>
        </authorList>
    </citation>
    <scope>NUCLEOTIDE SEQUENCE [LARGE SCALE GENOMIC DNA]</scope>
    <source>
        <strain evidence="2">Peat soil MAG SbF1</strain>
    </source>
</reference>
<protein>
    <submittedName>
        <fullName evidence="1">Uncharacterized protein</fullName>
    </submittedName>
</protein>
<organism evidence="1 2">
    <name type="scientific">Candidatus Desulfosporosinus infrequens</name>
    <dbReference type="NCBI Taxonomy" id="2043169"/>
    <lineage>
        <taxon>Bacteria</taxon>
        <taxon>Bacillati</taxon>
        <taxon>Bacillota</taxon>
        <taxon>Clostridia</taxon>
        <taxon>Eubacteriales</taxon>
        <taxon>Desulfitobacteriaceae</taxon>
        <taxon>Desulfosporosinus</taxon>
    </lineage>
</organism>
<dbReference type="Proteomes" id="UP000238916">
    <property type="component" value="Unassembled WGS sequence"/>
</dbReference>
<accession>A0A2U3KTK5</accession>